<comment type="caution">
    <text evidence="1">The sequence shown here is derived from an EMBL/GenBank/DDBJ whole genome shotgun (WGS) entry which is preliminary data.</text>
</comment>
<reference evidence="1" key="1">
    <citation type="submission" date="2018-11" db="EMBL/GenBank/DDBJ databases">
        <authorList>
            <person name="Alioto T."/>
            <person name="Alioto T."/>
        </authorList>
    </citation>
    <scope>NUCLEOTIDE SEQUENCE</scope>
</reference>
<evidence type="ECO:0000313" key="2">
    <source>
        <dbReference type="Proteomes" id="UP000596742"/>
    </source>
</evidence>
<gene>
    <name evidence="1" type="ORF">MGAL_10B023156</name>
</gene>
<keyword evidence="2" id="KW-1185">Reference proteome</keyword>
<dbReference type="AlphaFoldDB" id="A0A8B6EI47"/>
<name>A0A8B6EI47_MYTGA</name>
<dbReference type="Gene3D" id="1.25.40.20">
    <property type="entry name" value="Ankyrin repeat-containing domain"/>
    <property type="match status" value="1"/>
</dbReference>
<dbReference type="Proteomes" id="UP000596742">
    <property type="component" value="Unassembled WGS sequence"/>
</dbReference>
<sequence length="100" mass="11620">MGKLKEDFQDLFHFVITGNLALAQLQLKEYTDVNFKNSSNSTLLITTCRSEANEKDIHSFVEFLLKKGTYIMKKNSSGRTTVDYCEQTNCYKLRCYFVKL</sequence>
<dbReference type="SUPFAM" id="SSF48403">
    <property type="entry name" value="Ankyrin repeat"/>
    <property type="match status" value="1"/>
</dbReference>
<organism evidence="1 2">
    <name type="scientific">Mytilus galloprovincialis</name>
    <name type="common">Mediterranean mussel</name>
    <dbReference type="NCBI Taxonomy" id="29158"/>
    <lineage>
        <taxon>Eukaryota</taxon>
        <taxon>Metazoa</taxon>
        <taxon>Spiralia</taxon>
        <taxon>Lophotrochozoa</taxon>
        <taxon>Mollusca</taxon>
        <taxon>Bivalvia</taxon>
        <taxon>Autobranchia</taxon>
        <taxon>Pteriomorphia</taxon>
        <taxon>Mytilida</taxon>
        <taxon>Mytiloidea</taxon>
        <taxon>Mytilidae</taxon>
        <taxon>Mytilinae</taxon>
        <taxon>Mytilus</taxon>
    </lineage>
</organism>
<protein>
    <submittedName>
        <fullName evidence="1">Uncharacterized protein</fullName>
    </submittedName>
</protein>
<dbReference type="EMBL" id="UYJE01005234">
    <property type="protein sequence ID" value="VDI35433.1"/>
    <property type="molecule type" value="Genomic_DNA"/>
</dbReference>
<evidence type="ECO:0000313" key="1">
    <source>
        <dbReference type="EMBL" id="VDI35433.1"/>
    </source>
</evidence>
<dbReference type="InterPro" id="IPR036770">
    <property type="entry name" value="Ankyrin_rpt-contain_sf"/>
</dbReference>
<accession>A0A8B6EI47</accession>
<proteinExistence type="predicted"/>